<dbReference type="GO" id="GO:0015421">
    <property type="term" value="F:ABC-type oligopeptide transporter activity"/>
    <property type="evidence" value="ECO:0007669"/>
    <property type="project" value="TreeGrafter"/>
</dbReference>
<feature type="transmembrane region" description="Helical" evidence="11">
    <location>
        <begin position="167"/>
        <end position="187"/>
    </location>
</feature>
<accession>A0A0N8KM73</accession>
<dbReference type="InterPro" id="IPR011527">
    <property type="entry name" value="ABC1_TM_dom"/>
</dbReference>
<proteinExistence type="predicted"/>
<dbReference type="Proteomes" id="UP000050465">
    <property type="component" value="Unassembled WGS sequence"/>
</dbReference>
<feature type="transmembrane region" description="Helical" evidence="11">
    <location>
        <begin position="277"/>
        <end position="298"/>
    </location>
</feature>
<comment type="subcellular location">
    <subcellularLocation>
        <location evidence="1">Cell membrane</location>
        <topology evidence="1">Multi-pass membrane protein</topology>
    </subcellularLocation>
</comment>
<keyword evidence="7" id="KW-0788">Thiol protease</keyword>
<dbReference type="PROSITE" id="PS00211">
    <property type="entry name" value="ABC_TRANSPORTER_1"/>
    <property type="match status" value="1"/>
</dbReference>
<protein>
    <submittedName>
        <fullName evidence="15">ATP-binding cassette, subfamily C, bacterial</fullName>
    </submittedName>
</protein>
<dbReference type="STRING" id="1666911.HLUCCA11_20085"/>
<dbReference type="Gene3D" id="3.90.70.10">
    <property type="entry name" value="Cysteine proteinases"/>
    <property type="match status" value="1"/>
</dbReference>
<dbReference type="GO" id="GO:0006508">
    <property type="term" value="P:proteolysis"/>
    <property type="evidence" value="ECO:0007669"/>
    <property type="project" value="InterPro"/>
</dbReference>
<reference evidence="15 16" key="1">
    <citation type="submission" date="2015-09" db="EMBL/GenBank/DDBJ databases">
        <title>Identification and resolution of microdiversity through metagenomic sequencing of parallel consortia.</title>
        <authorList>
            <person name="Nelson W.C."/>
            <person name="Romine M.F."/>
            <person name="Lindemann S.R."/>
        </authorList>
    </citation>
    <scope>NUCLEOTIDE SEQUENCE [LARGE SCALE GENOMIC DNA]</scope>
    <source>
        <strain evidence="15">Ana</strain>
    </source>
</reference>
<keyword evidence="6" id="KW-0378">Hydrolase</keyword>
<evidence type="ECO:0000256" key="4">
    <source>
        <dbReference type="ARBA" id="ARBA00022692"/>
    </source>
</evidence>
<dbReference type="InterPro" id="IPR005074">
    <property type="entry name" value="Peptidase_C39"/>
</dbReference>
<dbReference type="PROSITE" id="PS50893">
    <property type="entry name" value="ABC_TRANSPORTER_2"/>
    <property type="match status" value="1"/>
</dbReference>
<feature type="transmembrane region" description="Helical" evidence="11">
    <location>
        <begin position="389"/>
        <end position="410"/>
    </location>
</feature>
<keyword evidence="2" id="KW-0813">Transport</keyword>
<feature type="domain" description="ABC transmembrane type-1" evidence="13">
    <location>
        <begin position="172"/>
        <end position="445"/>
    </location>
</feature>
<dbReference type="SMART" id="SM00382">
    <property type="entry name" value="AAA"/>
    <property type="match status" value="1"/>
</dbReference>
<dbReference type="InterPro" id="IPR027417">
    <property type="entry name" value="P-loop_NTPase"/>
</dbReference>
<dbReference type="PATRIC" id="fig|1666911.3.peg.2764"/>
<evidence type="ECO:0000256" key="2">
    <source>
        <dbReference type="ARBA" id="ARBA00022448"/>
    </source>
</evidence>
<evidence type="ECO:0000256" key="1">
    <source>
        <dbReference type="ARBA" id="ARBA00004651"/>
    </source>
</evidence>
<dbReference type="GO" id="GO:0005886">
    <property type="term" value="C:plasma membrane"/>
    <property type="evidence" value="ECO:0007669"/>
    <property type="project" value="UniProtKB-SubCell"/>
</dbReference>
<gene>
    <name evidence="15" type="ORF">HLUCCA11_20085</name>
</gene>
<dbReference type="InterPro" id="IPR039421">
    <property type="entry name" value="Type_1_exporter"/>
</dbReference>
<keyword evidence="7" id="KW-0645">Protease</keyword>
<evidence type="ECO:0000256" key="10">
    <source>
        <dbReference type="ARBA" id="ARBA00023136"/>
    </source>
</evidence>
<dbReference type="AlphaFoldDB" id="A0A0N8KM73"/>
<feature type="transmembrane region" description="Helical" evidence="11">
    <location>
        <begin position="416"/>
        <end position="440"/>
    </location>
</feature>
<feature type="transmembrane region" description="Helical" evidence="11">
    <location>
        <begin position="304"/>
        <end position="324"/>
    </location>
</feature>
<evidence type="ECO:0000259" key="12">
    <source>
        <dbReference type="PROSITE" id="PS50893"/>
    </source>
</evidence>
<feature type="transmembrane region" description="Helical" evidence="11">
    <location>
        <begin position="199"/>
        <end position="222"/>
    </location>
</feature>
<evidence type="ECO:0000256" key="9">
    <source>
        <dbReference type="ARBA" id="ARBA00022989"/>
    </source>
</evidence>
<name>A0A0N8KM73_9CYAN</name>
<comment type="caution">
    <text evidence="15">The sequence shown here is derived from an EMBL/GenBank/DDBJ whole genome shotgun (WGS) entry which is preliminary data.</text>
</comment>
<evidence type="ECO:0000313" key="16">
    <source>
        <dbReference type="Proteomes" id="UP000050465"/>
    </source>
</evidence>
<dbReference type="PANTHER" id="PTHR43394">
    <property type="entry name" value="ATP-DEPENDENT PERMEASE MDL1, MITOCHONDRIAL"/>
    <property type="match status" value="1"/>
</dbReference>
<evidence type="ECO:0000256" key="7">
    <source>
        <dbReference type="ARBA" id="ARBA00022807"/>
    </source>
</evidence>
<dbReference type="Pfam" id="PF00005">
    <property type="entry name" value="ABC_tran"/>
    <property type="match status" value="1"/>
</dbReference>
<dbReference type="EMBL" id="LJZR01000042">
    <property type="protein sequence ID" value="KPQ32938.1"/>
    <property type="molecule type" value="Genomic_DNA"/>
</dbReference>
<dbReference type="GO" id="GO:0008234">
    <property type="term" value="F:cysteine-type peptidase activity"/>
    <property type="evidence" value="ECO:0007669"/>
    <property type="project" value="UniProtKB-KW"/>
</dbReference>
<keyword evidence="4 11" id="KW-0812">Transmembrane</keyword>
<feature type="domain" description="Peptidase C39" evidence="14">
    <location>
        <begin position="8"/>
        <end position="130"/>
    </location>
</feature>
<evidence type="ECO:0000256" key="11">
    <source>
        <dbReference type="SAM" id="Phobius"/>
    </source>
</evidence>
<dbReference type="PROSITE" id="PS50990">
    <property type="entry name" value="PEPTIDASE_C39"/>
    <property type="match status" value="1"/>
</dbReference>
<dbReference type="FunFam" id="3.40.50.300:FF:000299">
    <property type="entry name" value="ABC transporter ATP-binding protein/permease"/>
    <property type="match status" value="1"/>
</dbReference>
<evidence type="ECO:0000256" key="3">
    <source>
        <dbReference type="ARBA" id="ARBA00022475"/>
    </source>
</evidence>
<evidence type="ECO:0000256" key="6">
    <source>
        <dbReference type="ARBA" id="ARBA00022801"/>
    </source>
</evidence>
<dbReference type="PROSITE" id="PS50929">
    <property type="entry name" value="ABC_TM1F"/>
    <property type="match status" value="1"/>
</dbReference>
<keyword evidence="9 11" id="KW-1133">Transmembrane helix</keyword>
<evidence type="ECO:0000259" key="14">
    <source>
        <dbReference type="PROSITE" id="PS50990"/>
    </source>
</evidence>
<dbReference type="Pfam" id="PF03412">
    <property type="entry name" value="Peptidase_C39"/>
    <property type="match status" value="1"/>
</dbReference>
<dbReference type="CDD" id="cd02418">
    <property type="entry name" value="Peptidase_C39B"/>
    <property type="match status" value="1"/>
</dbReference>
<dbReference type="GO" id="GO:0005524">
    <property type="term" value="F:ATP binding"/>
    <property type="evidence" value="ECO:0007669"/>
    <property type="project" value="UniProtKB-KW"/>
</dbReference>
<dbReference type="InterPro" id="IPR017871">
    <property type="entry name" value="ABC_transporter-like_CS"/>
</dbReference>
<dbReference type="InterPro" id="IPR003593">
    <property type="entry name" value="AAA+_ATPase"/>
</dbReference>
<dbReference type="CDD" id="cd18570">
    <property type="entry name" value="ABC_6TM_PCAT1_LagD_like"/>
    <property type="match status" value="1"/>
</dbReference>
<organism evidence="15 16">
    <name type="scientific">Phormidesmis priestleyi Ana</name>
    <dbReference type="NCBI Taxonomy" id="1666911"/>
    <lineage>
        <taxon>Bacteria</taxon>
        <taxon>Bacillati</taxon>
        <taxon>Cyanobacteriota</taxon>
        <taxon>Cyanophyceae</taxon>
        <taxon>Leptolyngbyales</taxon>
        <taxon>Leptolyngbyaceae</taxon>
        <taxon>Phormidesmis</taxon>
    </lineage>
</organism>
<keyword evidence="3" id="KW-1003">Cell membrane</keyword>
<evidence type="ECO:0000259" key="13">
    <source>
        <dbReference type="PROSITE" id="PS50929"/>
    </source>
</evidence>
<keyword evidence="5" id="KW-0547">Nucleotide-binding</keyword>
<keyword evidence="8 15" id="KW-0067">ATP-binding</keyword>
<evidence type="ECO:0000256" key="5">
    <source>
        <dbReference type="ARBA" id="ARBA00022741"/>
    </source>
</evidence>
<feature type="domain" description="ABC transporter" evidence="12">
    <location>
        <begin position="480"/>
        <end position="714"/>
    </location>
</feature>
<dbReference type="Pfam" id="PF00664">
    <property type="entry name" value="ABC_membrane"/>
    <property type="match status" value="1"/>
</dbReference>
<dbReference type="Gene3D" id="3.40.50.300">
    <property type="entry name" value="P-loop containing nucleotide triphosphate hydrolases"/>
    <property type="match status" value="1"/>
</dbReference>
<dbReference type="InterPro" id="IPR036640">
    <property type="entry name" value="ABC1_TM_sf"/>
</dbReference>
<dbReference type="SUPFAM" id="SSF52540">
    <property type="entry name" value="P-loop containing nucleoside triphosphate hydrolases"/>
    <property type="match status" value="1"/>
</dbReference>
<dbReference type="GO" id="GO:0016887">
    <property type="term" value="F:ATP hydrolysis activity"/>
    <property type="evidence" value="ECO:0007669"/>
    <property type="project" value="InterPro"/>
</dbReference>
<dbReference type="Gene3D" id="1.20.1560.10">
    <property type="entry name" value="ABC transporter type 1, transmembrane domain"/>
    <property type="match status" value="1"/>
</dbReference>
<evidence type="ECO:0000256" key="8">
    <source>
        <dbReference type="ARBA" id="ARBA00022840"/>
    </source>
</evidence>
<dbReference type="SUPFAM" id="SSF90123">
    <property type="entry name" value="ABC transporter transmembrane region"/>
    <property type="match status" value="1"/>
</dbReference>
<keyword evidence="10 11" id="KW-0472">Membrane</keyword>
<evidence type="ECO:0000313" key="15">
    <source>
        <dbReference type="EMBL" id="KPQ32938.1"/>
    </source>
</evidence>
<sequence length="729" mass="80680">MKYPFIRQYSEEDCGAACIAMIAKHYGRRFALSRIRERVGTGQLGTSLLGLRQGAEGLGFNARSGRAKADIFEKIERLPLPALIHWQGNHWVVLYGMRRKQYIIADPGVGIRYLSTDELKQGWQNGVMLLLMPKDEGFYDQPDDKSDEFFRFLKRVWPYRRTLGQSLIYAQLIGLLSLASPFLMQFLTDDVLIRGDTQLLTTVVVVVIAFLFIQSILGLVEFNLITHLAQRLELGLTLEFGRKLLNLPLLYYETRRSGEVISRLEDISRINELVADVAVKLPSSFFTALVSLGFMLFYSYKLTLLSVVVAGVMTGAAFVFLPILQPKMRRLLALDAENQGILVETFKGAMTVKTTASQPQLWNELQSRFGHLATEEFSTAQISIINGQFSGLVSGVGGICLLWFGSTLVIGNELTIGQLLAFNAMNANFVGFISFLVGFTDKFAEVKASMRRFTEVLDAQEESAEDWLKPSVGLNPEADVSFENVNFHYPGRPDLLQTFSLNIPGGKVTALVGESGCGKSTLTKILAGLHPYQSGELRIGAYSLRDLSMTCLRQQIVLVPQSAHFWSRSILDNFKLCAPSASFEQIVMACQIAGAEEFIRRLPDGYQTVLGEFGSNLSGGQLQRLAIARALVMNPAILILDESTSGLDPLSEAKVLRQLLNHRKGRTTILISHRPSVIRIADWVAVIKDGKPKIEGSPKDLLAQDGEHLTFLQGVSLAEAVVTGAAAHF</sequence>
<dbReference type="PANTHER" id="PTHR43394:SF1">
    <property type="entry name" value="ATP-BINDING CASSETTE SUB-FAMILY B MEMBER 10, MITOCHONDRIAL"/>
    <property type="match status" value="1"/>
</dbReference>
<dbReference type="InterPro" id="IPR003439">
    <property type="entry name" value="ABC_transporter-like_ATP-bd"/>
</dbReference>